<proteinExistence type="predicted"/>
<evidence type="ECO:0000313" key="2">
    <source>
        <dbReference type="Proteomes" id="UP000060630"/>
    </source>
</evidence>
<dbReference type="AlphaFoldDB" id="A0A106PKC4"/>
<evidence type="ECO:0000313" key="1">
    <source>
        <dbReference type="EMBL" id="KWA69793.1"/>
    </source>
</evidence>
<name>A0A106PKC4_9BURK</name>
<dbReference type="Proteomes" id="UP000060630">
    <property type="component" value="Unassembled WGS sequence"/>
</dbReference>
<gene>
    <name evidence="1" type="ORF">WL29_08965</name>
</gene>
<sequence length="105" mass="11892">MAYLEGRAEHNRKSKGAAEVARMFRTMIRAAFPFEEYEKMAVPLRSLKGRAIVSLNDHPDIRRVFDGFHIEPAPIQYTVGGGRGVERNELIIFSWDDAAQPVGLF</sequence>
<comment type="caution">
    <text evidence="1">The sequence shown here is derived from an EMBL/GenBank/DDBJ whole genome shotgun (WGS) entry which is preliminary data.</text>
</comment>
<organism evidence="1 2">
    <name type="scientific">Burkholderia ubonensis</name>
    <dbReference type="NCBI Taxonomy" id="101571"/>
    <lineage>
        <taxon>Bacteria</taxon>
        <taxon>Pseudomonadati</taxon>
        <taxon>Pseudomonadota</taxon>
        <taxon>Betaproteobacteria</taxon>
        <taxon>Burkholderiales</taxon>
        <taxon>Burkholderiaceae</taxon>
        <taxon>Burkholderia</taxon>
        <taxon>Burkholderia cepacia complex</taxon>
    </lineage>
</organism>
<evidence type="ECO:0008006" key="3">
    <source>
        <dbReference type="Google" id="ProtNLM"/>
    </source>
</evidence>
<accession>A0A106PKC4</accession>
<dbReference type="EMBL" id="LPHD01000221">
    <property type="protein sequence ID" value="KWA69793.1"/>
    <property type="molecule type" value="Genomic_DNA"/>
</dbReference>
<reference evidence="1 2" key="1">
    <citation type="submission" date="2015-11" db="EMBL/GenBank/DDBJ databases">
        <title>Expanding the genomic diversity of Burkholderia species for the development of highly accurate diagnostics.</title>
        <authorList>
            <person name="Sahl J."/>
            <person name="Keim P."/>
            <person name="Wagner D."/>
        </authorList>
    </citation>
    <scope>NUCLEOTIDE SEQUENCE [LARGE SCALE GENOMIC DNA]</scope>
    <source>
        <strain evidence="1 2">MSMB2087WGS</strain>
    </source>
</reference>
<protein>
    <recommendedName>
        <fullName evidence="3">DNA methyltransferase</fullName>
    </recommendedName>
</protein>